<dbReference type="InterPro" id="IPR011055">
    <property type="entry name" value="Dup_hybrid_motif"/>
</dbReference>
<dbReference type="InterPro" id="IPR050570">
    <property type="entry name" value="Cell_wall_metabolism_enzyme"/>
</dbReference>
<reference evidence="2" key="1">
    <citation type="submission" date="2018-06" db="EMBL/GenBank/DDBJ databases">
        <authorList>
            <person name="Zhirakovskaya E."/>
        </authorList>
    </citation>
    <scope>NUCLEOTIDE SEQUENCE</scope>
</reference>
<gene>
    <name evidence="2" type="ORF">MNBD_IGNAVI01-115</name>
</gene>
<dbReference type="AlphaFoldDB" id="A0A3B1D4M9"/>
<evidence type="ECO:0000259" key="1">
    <source>
        <dbReference type="Pfam" id="PF01551"/>
    </source>
</evidence>
<feature type="domain" description="M23ase beta-sheet core" evidence="1">
    <location>
        <begin position="170"/>
        <end position="265"/>
    </location>
</feature>
<dbReference type="Gene3D" id="2.70.70.10">
    <property type="entry name" value="Glucose Permease (Domain IIA)"/>
    <property type="match status" value="1"/>
</dbReference>
<sequence length="276" mass="31031">MKILILITLFFISNLNLNYAQDLKFYGKLEPGNLIIVKGDLIKRAKLDSLELKIDNDGIFCFGFDLSERGSRILNVKFKDGKVLLKKIQLQPRKFKIQRINNLKKDLVTAPNKLNKRIEKERKIAFAARSPIGKIDTAFYKTGFIRPIKGGRLTSVFGSQRILNGIPKNKHNGLDIAVPRGTPVYAMAAGIVRLAADNFYYPGNYILLDHGQGLNSQYLHLSKKLVKTGDRVKKGEKIGEVGTTGRSTGPHLHWGVQWYLRRVDPAGLLTMGFPDN</sequence>
<proteinExistence type="predicted"/>
<dbReference type="SUPFAM" id="SSF51261">
    <property type="entry name" value="Duplicated hybrid motif"/>
    <property type="match status" value="1"/>
</dbReference>
<dbReference type="GO" id="GO:0004222">
    <property type="term" value="F:metalloendopeptidase activity"/>
    <property type="evidence" value="ECO:0007669"/>
    <property type="project" value="TreeGrafter"/>
</dbReference>
<protein>
    <submittedName>
        <fullName evidence="2">Peptidase, M23/M37 family</fullName>
    </submittedName>
</protein>
<dbReference type="CDD" id="cd12797">
    <property type="entry name" value="M23_peptidase"/>
    <property type="match status" value="1"/>
</dbReference>
<name>A0A3B1D4M9_9ZZZZ</name>
<evidence type="ECO:0000313" key="2">
    <source>
        <dbReference type="EMBL" id="VAX26645.1"/>
    </source>
</evidence>
<dbReference type="PANTHER" id="PTHR21666">
    <property type="entry name" value="PEPTIDASE-RELATED"/>
    <property type="match status" value="1"/>
</dbReference>
<dbReference type="PANTHER" id="PTHR21666:SF285">
    <property type="entry name" value="M23 FAMILY METALLOPEPTIDASE"/>
    <property type="match status" value="1"/>
</dbReference>
<accession>A0A3B1D4M9</accession>
<dbReference type="InterPro" id="IPR016047">
    <property type="entry name" value="M23ase_b-sheet_dom"/>
</dbReference>
<organism evidence="2">
    <name type="scientific">hydrothermal vent metagenome</name>
    <dbReference type="NCBI Taxonomy" id="652676"/>
    <lineage>
        <taxon>unclassified sequences</taxon>
        <taxon>metagenomes</taxon>
        <taxon>ecological metagenomes</taxon>
    </lineage>
</organism>
<dbReference type="EMBL" id="UOGD01000352">
    <property type="protein sequence ID" value="VAX26645.1"/>
    <property type="molecule type" value="Genomic_DNA"/>
</dbReference>
<dbReference type="Pfam" id="PF01551">
    <property type="entry name" value="Peptidase_M23"/>
    <property type="match status" value="1"/>
</dbReference>